<organism evidence="1 2">
    <name type="scientific">Bartonella harrusi</name>
    <dbReference type="NCBI Taxonomy" id="2961895"/>
    <lineage>
        <taxon>Bacteria</taxon>
        <taxon>Pseudomonadati</taxon>
        <taxon>Pseudomonadota</taxon>
        <taxon>Alphaproteobacteria</taxon>
        <taxon>Hyphomicrobiales</taxon>
        <taxon>Bartonellaceae</taxon>
        <taxon>Bartonella</taxon>
    </lineage>
</organism>
<proteinExistence type="predicted"/>
<sequence>MAKWESSIFGGTCEVEGSAVRHGWWCWKAFCYAHGGCMYVGRAGWRVRME</sequence>
<dbReference type="Proteomes" id="UP001059475">
    <property type="component" value="Chromosome"/>
</dbReference>
<dbReference type="RefSeq" id="WP_254770062.1">
    <property type="nucleotide sequence ID" value="NZ_CP101114.1"/>
</dbReference>
<accession>A0ABY5ERY4</accession>
<gene>
    <name evidence="1" type="ORF">NMK50_08255</name>
</gene>
<keyword evidence="2" id="KW-1185">Reference proteome</keyword>
<evidence type="ECO:0000313" key="1">
    <source>
        <dbReference type="EMBL" id="UTO28157.1"/>
    </source>
</evidence>
<dbReference type="EMBL" id="CP101114">
    <property type="protein sequence ID" value="UTO28157.1"/>
    <property type="molecule type" value="Genomic_DNA"/>
</dbReference>
<protein>
    <submittedName>
        <fullName evidence="1">Uncharacterized protein</fullName>
    </submittedName>
</protein>
<evidence type="ECO:0000313" key="2">
    <source>
        <dbReference type="Proteomes" id="UP001059475"/>
    </source>
</evidence>
<name>A0ABY5ERY4_9HYPH</name>
<reference evidence="1" key="1">
    <citation type="submission" date="2022-07" db="EMBL/GenBank/DDBJ databases">
        <title>First report of Bartonella spp. in marsupials in Brazil, with a description of Bartonella harrusi sp. nov. and new proposal for taxonomic reclassification of species of the genus Bartonella.</title>
        <authorList>
            <person name="Amaral R.B."/>
        </authorList>
    </citation>
    <scope>NUCLEOTIDE SEQUENCE</scope>
    <source>
        <strain evidence="1">117A</strain>
    </source>
</reference>